<feature type="signal peptide" evidence="8">
    <location>
        <begin position="1"/>
        <end position="21"/>
    </location>
</feature>
<dbReference type="InterPro" id="IPR036291">
    <property type="entry name" value="NAD(P)-bd_dom_sf"/>
</dbReference>
<evidence type="ECO:0000256" key="5">
    <source>
        <dbReference type="ARBA" id="ARBA00023002"/>
    </source>
</evidence>
<dbReference type="Pfam" id="PF02882">
    <property type="entry name" value="THF_DHG_CYH_C"/>
    <property type="match status" value="3"/>
</dbReference>
<feature type="chain" id="PRO_5039149966" description="methenyltetrahydrofolate cyclohydrolase" evidence="8">
    <location>
        <begin position="22"/>
        <end position="554"/>
    </location>
</feature>
<dbReference type="EMBL" id="SIDB01000002">
    <property type="protein sequence ID" value="KAI3435559.1"/>
    <property type="molecule type" value="Genomic_DNA"/>
</dbReference>
<dbReference type="Pfam" id="PF00763">
    <property type="entry name" value="THF_DHG_CYH"/>
    <property type="match status" value="1"/>
</dbReference>
<keyword evidence="6" id="KW-0511">Multifunctional enzyme</keyword>
<keyword evidence="3" id="KW-0554">One-carbon metabolism</keyword>
<dbReference type="EC" id="3.5.4.9" evidence="2"/>
<dbReference type="InterPro" id="IPR000672">
    <property type="entry name" value="THF_DH/CycHdrlase"/>
</dbReference>
<reference evidence="11" key="1">
    <citation type="journal article" date="2019" name="Plant J.">
        <title>Chlorella vulgaris genome assembly and annotation reveals the molecular basis for metabolic acclimation to high light conditions.</title>
        <authorList>
            <person name="Cecchin M."/>
            <person name="Marcolungo L."/>
            <person name="Rossato M."/>
            <person name="Girolomoni L."/>
            <person name="Cosentino E."/>
            <person name="Cuine S."/>
            <person name="Li-Beisson Y."/>
            <person name="Delledonne M."/>
            <person name="Ballottari M."/>
        </authorList>
    </citation>
    <scope>NUCLEOTIDE SEQUENCE</scope>
    <source>
        <strain evidence="11">211/11P</strain>
    </source>
</reference>
<organism evidence="11 12">
    <name type="scientific">Chlorella vulgaris</name>
    <name type="common">Green alga</name>
    <dbReference type="NCBI Taxonomy" id="3077"/>
    <lineage>
        <taxon>Eukaryota</taxon>
        <taxon>Viridiplantae</taxon>
        <taxon>Chlorophyta</taxon>
        <taxon>core chlorophytes</taxon>
        <taxon>Trebouxiophyceae</taxon>
        <taxon>Chlorellales</taxon>
        <taxon>Chlorellaceae</taxon>
        <taxon>Chlorella clade</taxon>
        <taxon>Chlorella</taxon>
    </lineage>
</organism>
<reference evidence="11" key="2">
    <citation type="submission" date="2020-11" db="EMBL/GenBank/DDBJ databases">
        <authorList>
            <person name="Cecchin M."/>
            <person name="Marcolungo L."/>
            <person name="Rossato M."/>
            <person name="Girolomoni L."/>
            <person name="Cosentino E."/>
            <person name="Cuine S."/>
            <person name="Li-Beisson Y."/>
            <person name="Delledonne M."/>
            <person name="Ballottari M."/>
        </authorList>
    </citation>
    <scope>NUCLEOTIDE SEQUENCE</scope>
    <source>
        <strain evidence="11">211/11P</strain>
        <tissue evidence="11">Whole cell</tissue>
    </source>
</reference>
<proteinExistence type="inferred from homology"/>
<accession>A0A9D4TUX6</accession>
<evidence type="ECO:0000259" key="10">
    <source>
        <dbReference type="Pfam" id="PF02882"/>
    </source>
</evidence>
<keyword evidence="8" id="KW-0732">Signal</keyword>
<dbReference type="Gene3D" id="3.40.50.720">
    <property type="entry name" value="NAD(P)-binding Rossmann-like Domain"/>
    <property type="match status" value="2"/>
</dbReference>
<evidence type="ECO:0000259" key="9">
    <source>
        <dbReference type="Pfam" id="PF00763"/>
    </source>
</evidence>
<feature type="domain" description="Tetrahydrofolate dehydrogenase/cyclohydrolase NAD(P)-binding" evidence="10">
    <location>
        <begin position="371"/>
        <end position="425"/>
    </location>
</feature>
<comment type="subunit">
    <text evidence="1">Homodimer.</text>
</comment>
<dbReference type="PROSITE" id="PS00767">
    <property type="entry name" value="THF_DHG_CYH_2"/>
    <property type="match status" value="1"/>
</dbReference>
<evidence type="ECO:0000256" key="3">
    <source>
        <dbReference type="ARBA" id="ARBA00022563"/>
    </source>
</evidence>
<dbReference type="FunFam" id="3.40.50.10860:FF:000005">
    <property type="entry name" value="C-1-tetrahydrofolate synthase, cytoplasmic, putative"/>
    <property type="match status" value="1"/>
</dbReference>
<evidence type="ECO:0000256" key="1">
    <source>
        <dbReference type="ARBA" id="ARBA00011738"/>
    </source>
</evidence>
<comment type="caution">
    <text evidence="11">The sequence shown here is derived from an EMBL/GenBank/DDBJ whole genome shotgun (WGS) entry which is preliminary data.</text>
</comment>
<dbReference type="InterPro" id="IPR020867">
    <property type="entry name" value="THF_DH/CycHdrlase_CS"/>
</dbReference>
<evidence type="ECO:0000256" key="4">
    <source>
        <dbReference type="ARBA" id="ARBA00022801"/>
    </source>
</evidence>
<dbReference type="InterPro" id="IPR046346">
    <property type="entry name" value="Aminoacid_DH-like_N_sf"/>
</dbReference>
<dbReference type="InterPro" id="IPR020631">
    <property type="entry name" value="THF_DH/CycHdrlase_NAD-bd_dom"/>
</dbReference>
<evidence type="ECO:0000313" key="12">
    <source>
        <dbReference type="Proteomes" id="UP001055712"/>
    </source>
</evidence>
<feature type="region of interest" description="Disordered" evidence="7">
    <location>
        <begin position="451"/>
        <end position="477"/>
    </location>
</feature>
<dbReference type="GO" id="GO:0004477">
    <property type="term" value="F:methenyltetrahydrofolate cyclohydrolase activity"/>
    <property type="evidence" value="ECO:0007669"/>
    <property type="project" value="UniProtKB-EC"/>
</dbReference>
<dbReference type="GO" id="GO:0035999">
    <property type="term" value="P:tetrahydrofolate interconversion"/>
    <property type="evidence" value="ECO:0007669"/>
    <property type="project" value="TreeGrafter"/>
</dbReference>
<dbReference type="PANTHER" id="PTHR48099:SF27">
    <property type="entry name" value="BIFUNCTIONAL PROTEIN FOLD 2"/>
    <property type="match status" value="1"/>
</dbReference>
<dbReference type="SUPFAM" id="SSF51735">
    <property type="entry name" value="NAD(P)-binding Rossmann-fold domains"/>
    <property type="match status" value="1"/>
</dbReference>
<dbReference type="PANTHER" id="PTHR48099">
    <property type="entry name" value="C-1-TETRAHYDROFOLATE SYNTHASE, CYTOPLASMIC-RELATED"/>
    <property type="match status" value="1"/>
</dbReference>
<evidence type="ECO:0000256" key="6">
    <source>
        <dbReference type="ARBA" id="ARBA00023268"/>
    </source>
</evidence>
<dbReference type="Gene3D" id="3.40.50.10860">
    <property type="entry name" value="Leucine Dehydrogenase, chain A, domain 1"/>
    <property type="match status" value="1"/>
</dbReference>
<dbReference type="OrthoDB" id="5126881at2759"/>
<gene>
    <name evidence="11" type="ORF">D9Q98_001624</name>
</gene>
<sequence>MAIRNICRASLPVLAQAFLRALPLPCQGCAAPGCGWAVKHLSTTAAAASQHHARVLDGRAVAAAWQEELARDVRDVYAKAGRPPGLGVVLVGARPDSLLYVMRKREACERVGMFAEVRQLSESVTQKQLEAAVAALCTDPRIDGVLVQLPLPRHIDEDAIIDSFDPQKDVDGFHPLNMGRILMRGRAARFIPCTALGAIELLQRSGVAVRGRSVVVMGDSNIVGMPLAMLFRDAGAATVTVLHRTSYRELFADANSPERACQRAQAAACLPRIPGPVSAYTGPGSSSSSSSSVGEVSQAAQAALGKSDRQLPAASCGQAVERLDCPGSVQQQHQQQQQQRDEAHVLEAALASNSQEGASLQHPAGPLPQVSDLPSITRTGDILVVAVGYPQLVKREWVKPGAVVIDVGINVISPEPAAAGDGSTHDGDQPLHMQHPKQLPGTGHAVAAMPTAPAAATATASSRVSGDEVEGHAVAPPPAGSVAAYLRDEYPEEGAQLQQPWHVVGDVDFCDVAQVASAITPVPGGVGPMTIAAVLHNTVLAARCNLGLDRYDSK</sequence>
<dbReference type="Proteomes" id="UP001055712">
    <property type="component" value="Unassembled WGS sequence"/>
</dbReference>
<name>A0A9D4TUX6_CHLVU</name>
<feature type="compositionally biased region" description="Low complexity" evidence="7">
    <location>
        <begin position="451"/>
        <end position="460"/>
    </location>
</feature>
<keyword evidence="4" id="KW-0378">Hydrolase</keyword>
<evidence type="ECO:0000256" key="7">
    <source>
        <dbReference type="SAM" id="MobiDB-lite"/>
    </source>
</evidence>
<dbReference type="AlphaFoldDB" id="A0A9D4TUX6"/>
<dbReference type="GO" id="GO:0005829">
    <property type="term" value="C:cytosol"/>
    <property type="evidence" value="ECO:0007669"/>
    <property type="project" value="TreeGrafter"/>
</dbReference>
<dbReference type="SUPFAM" id="SSF53223">
    <property type="entry name" value="Aminoacid dehydrogenase-like, N-terminal domain"/>
    <property type="match status" value="1"/>
</dbReference>
<keyword evidence="5" id="KW-0560">Oxidoreductase</keyword>
<dbReference type="PRINTS" id="PR00085">
    <property type="entry name" value="THFDHDRGNASE"/>
</dbReference>
<evidence type="ECO:0000256" key="8">
    <source>
        <dbReference type="SAM" id="SignalP"/>
    </source>
</evidence>
<dbReference type="InterPro" id="IPR020630">
    <property type="entry name" value="THF_DH/CycHdrlase_cat_dom"/>
</dbReference>
<feature type="domain" description="Tetrahydrofolate dehydrogenase/cyclohydrolase catalytic" evidence="9">
    <location>
        <begin position="56"/>
        <end position="171"/>
    </location>
</feature>
<keyword evidence="12" id="KW-1185">Reference proteome</keyword>
<feature type="domain" description="Tetrahydrofolate dehydrogenase/cyclohydrolase NAD(P)-binding" evidence="10">
    <location>
        <begin position="501"/>
        <end position="543"/>
    </location>
</feature>
<evidence type="ECO:0000313" key="11">
    <source>
        <dbReference type="EMBL" id="KAI3435559.1"/>
    </source>
</evidence>
<protein>
    <recommendedName>
        <fullName evidence="2">methenyltetrahydrofolate cyclohydrolase</fullName>
        <ecNumber evidence="2">3.5.4.9</ecNumber>
    </recommendedName>
</protein>
<feature type="domain" description="Tetrahydrofolate dehydrogenase/cyclohydrolase NAD(P)-binding" evidence="10">
    <location>
        <begin position="192"/>
        <end position="246"/>
    </location>
</feature>
<evidence type="ECO:0000256" key="2">
    <source>
        <dbReference type="ARBA" id="ARBA00012776"/>
    </source>
</evidence>
<dbReference type="HAMAP" id="MF_01576">
    <property type="entry name" value="THF_DHG_CYH"/>
    <property type="match status" value="1"/>
</dbReference>
<dbReference type="GO" id="GO:0004488">
    <property type="term" value="F:methylenetetrahydrofolate dehydrogenase (NADP+) activity"/>
    <property type="evidence" value="ECO:0007669"/>
    <property type="project" value="InterPro"/>
</dbReference>